<dbReference type="Proteomes" id="UP000075609">
    <property type="component" value="Unassembled WGS sequence"/>
</dbReference>
<gene>
    <name evidence="1" type="ORF">ATY35_05475</name>
</gene>
<evidence type="ECO:0000313" key="2">
    <source>
        <dbReference type="Proteomes" id="UP000075609"/>
    </source>
</evidence>
<sequence>MKTTNLGLFVDTQGNHHTVIMCIEQHAFTPMRGGKTIYRDGHKDFKTTTGIELNRIGDKFQTLDGNVLSPVETD</sequence>
<reference evidence="1 2" key="1">
    <citation type="submission" date="2015-12" db="EMBL/GenBank/DDBJ databases">
        <authorList>
            <person name="Tarr C.L."/>
            <person name="Gladney L.M."/>
        </authorList>
    </citation>
    <scope>NUCLEOTIDE SEQUENCE [LARGE SCALE GENOMIC DNA]</scope>
    <source>
        <strain evidence="1 2">1048-83</strain>
    </source>
</reference>
<accession>A0ABR5VY67</accession>
<organism evidence="1 2">
    <name type="scientific">Vibrio cidicii</name>
    <dbReference type="NCBI Taxonomy" id="1763883"/>
    <lineage>
        <taxon>Bacteria</taxon>
        <taxon>Pseudomonadati</taxon>
        <taxon>Pseudomonadota</taxon>
        <taxon>Gammaproteobacteria</taxon>
        <taxon>Vibrionales</taxon>
        <taxon>Vibrionaceae</taxon>
        <taxon>Vibrio</taxon>
    </lineage>
</organism>
<dbReference type="RefSeq" id="WP_061900631.1">
    <property type="nucleotide sequence ID" value="NZ_CAXYEW010000008.1"/>
</dbReference>
<evidence type="ECO:0000313" key="1">
    <source>
        <dbReference type="EMBL" id="KYN82707.1"/>
    </source>
</evidence>
<dbReference type="EMBL" id="LOBP01000173">
    <property type="protein sequence ID" value="KYN82707.1"/>
    <property type="molecule type" value="Genomic_DNA"/>
</dbReference>
<name>A0ABR5VY67_9VIBR</name>
<comment type="caution">
    <text evidence="1">The sequence shown here is derived from an EMBL/GenBank/DDBJ whole genome shotgun (WGS) entry which is preliminary data.</text>
</comment>
<proteinExistence type="predicted"/>
<keyword evidence="2" id="KW-1185">Reference proteome</keyword>
<protein>
    <submittedName>
        <fullName evidence="1">Uncharacterized protein</fullName>
    </submittedName>
</protein>